<keyword evidence="2" id="KW-1185">Reference proteome</keyword>
<dbReference type="AlphaFoldDB" id="A0A2I2G643"/>
<name>A0A2I2G643_9EURO</name>
<sequence length="85" mass="9783">MLHITSYLHSHPAGNKQKDISKVGHILPQDCISRKQSNPAAIDTHTHTQISADQVPKIRNRHIHFPRCVKKRKMKRKISPGFRES</sequence>
<organism evidence="1 2">
    <name type="scientific">Aspergillus steynii IBT 23096</name>
    <dbReference type="NCBI Taxonomy" id="1392250"/>
    <lineage>
        <taxon>Eukaryota</taxon>
        <taxon>Fungi</taxon>
        <taxon>Dikarya</taxon>
        <taxon>Ascomycota</taxon>
        <taxon>Pezizomycotina</taxon>
        <taxon>Eurotiomycetes</taxon>
        <taxon>Eurotiomycetidae</taxon>
        <taxon>Eurotiales</taxon>
        <taxon>Aspergillaceae</taxon>
        <taxon>Aspergillus</taxon>
        <taxon>Aspergillus subgen. Circumdati</taxon>
    </lineage>
</organism>
<comment type="caution">
    <text evidence="1">The sequence shown here is derived from an EMBL/GenBank/DDBJ whole genome shotgun (WGS) entry which is preliminary data.</text>
</comment>
<evidence type="ECO:0000313" key="2">
    <source>
        <dbReference type="Proteomes" id="UP000234275"/>
    </source>
</evidence>
<reference evidence="1 2" key="1">
    <citation type="submission" date="2016-12" db="EMBL/GenBank/DDBJ databases">
        <title>The genomes of Aspergillus section Nigri reveals drivers in fungal speciation.</title>
        <authorList>
            <consortium name="DOE Joint Genome Institute"/>
            <person name="Vesth T.C."/>
            <person name="Nybo J."/>
            <person name="Theobald S."/>
            <person name="Brandl J."/>
            <person name="Frisvad J.C."/>
            <person name="Nielsen K.F."/>
            <person name="Lyhne E.K."/>
            <person name="Kogle M.E."/>
            <person name="Kuo A."/>
            <person name="Riley R."/>
            <person name="Clum A."/>
            <person name="Nolan M."/>
            <person name="Lipzen A."/>
            <person name="Salamov A."/>
            <person name="Henrissat B."/>
            <person name="Wiebenga A."/>
            <person name="De Vries R.P."/>
            <person name="Grigoriev I.V."/>
            <person name="Mortensen U.H."/>
            <person name="Andersen M.R."/>
            <person name="Baker S.E."/>
        </authorList>
    </citation>
    <scope>NUCLEOTIDE SEQUENCE [LARGE SCALE GENOMIC DNA]</scope>
    <source>
        <strain evidence="1 2">IBT 23096</strain>
    </source>
</reference>
<gene>
    <name evidence="1" type="ORF">P170DRAFT_210690</name>
</gene>
<accession>A0A2I2G643</accession>
<protein>
    <submittedName>
        <fullName evidence="1">Uncharacterized protein</fullName>
    </submittedName>
</protein>
<dbReference type="EMBL" id="MSFO01000005">
    <property type="protein sequence ID" value="PLB48345.1"/>
    <property type="molecule type" value="Genomic_DNA"/>
</dbReference>
<dbReference type="Proteomes" id="UP000234275">
    <property type="component" value="Unassembled WGS sequence"/>
</dbReference>
<dbReference type="VEuPathDB" id="FungiDB:P170DRAFT_210690"/>
<dbReference type="RefSeq" id="XP_024703647.1">
    <property type="nucleotide sequence ID" value="XM_024842813.1"/>
</dbReference>
<dbReference type="GeneID" id="36550512"/>
<evidence type="ECO:0000313" key="1">
    <source>
        <dbReference type="EMBL" id="PLB48345.1"/>
    </source>
</evidence>
<proteinExistence type="predicted"/>